<dbReference type="Proteomes" id="UP001501591">
    <property type="component" value="Unassembled WGS sequence"/>
</dbReference>
<dbReference type="PANTHER" id="PTHR36845">
    <property type="entry name" value="HYDROLASE, PUTATIVE (AFU_ORTHOLOGUE AFUA_7G05090)-RELATED"/>
    <property type="match status" value="1"/>
</dbReference>
<dbReference type="EMBL" id="BAABCP010000001">
    <property type="protein sequence ID" value="GAA3929640.1"/>
    <property type="molecule type" value="Genomic_DNA"/>
</dbReference>
<comment type="caution">
    <text evidence="3">The sequence shown here is derived from an EMBL/GenBank/DDBJ whole genome shotgun (WGS) entry which is preliminary data.</text>
</comment>
<organism evidence="3 4">
    <name type="scientific">Microbacterium soli</name>
    <dbReference type="NCBI Taxonomy" id="446075"/>
    <lineage>
        <taxon>Bacteria</taxon>
        <taxon>Bacillati</taxon>
        <taxon>Actinomycetota</taxon>
        <taxon>Actinomycetes</taxon>
        <taxon>Micrococcales</taxon>
        <taxon>Microbacteriaceae</taxon>
        <taxon>Microbacterium</taxon>
    </lineage>
</organism>
<keyword evidence="1" id="KW-0378">Hydrolase</keyword>
<evidence type="ECO:0000313" key="3">
    <source>
        <dbReference type="EMBL" id="GAA3929640.1"/>
    </source>
</evidence>
<evidence type="ECO:0000256" key="1">
    <source>
        <dbReference type="ARBA" id="ARBA00022801"/>
    </source>
</evidence>
<keyword evidence="4" id="KW-1185">Reference proteome</keyword>
<comment type="similarity">
    <text evidence="2">Belongs to the glycosyl hydrolase 88 family.</text>
</comment>
<sequence length="392" mass="42558">MTILDEAWQCVVAKTRVMADSAAFPLWTDGEAWVTAPLDRGDRGIMPHDGSWMAGDLPSITWFVAHDDDPSARERALRWSRRLENRTDITSFASVSHMFFRGALVPLRAHGAAELLPMLEAAAATISQRFLRIGYMKSFGEQEDMRFPFTTIDDVINLCIPFWYAARTGDDRLAQAVRDAAAVIADRLIRADGSTSQVLRFASDGTVAGTGTYQGRAEDGCWSRGLAWGIYGYAMLHALTGDAAHRERADAMADFWIDHVQDDPSPVWDFSLPEGEPLIRDSFAASLAHAGLLELAAWSSPERADSLRRYTADMAGALAAGYVVGHGGLGILRGAALDVPHGHGVGENSAVIVGDSYFTETVWRLRDAVGTQPLLGSTPFGTDGSKEAAGRR</sequence>
<dbReference type="InterPro" id="IPR052369">
    <property type="entry name" value="UG_Glycosaminoglycan_Hydrolase"/>
</dbReference>
<evidence type="ECO:0000256" key="2">
    <source>
        <dbReference type="ARBA" id="ARBA00038358"/>
    </source>
</evidence>
<proteinExistence type="inferred from homology"/>
<evidence type="ECO:0008006" key="5">
    <source>
        <dbReference type="Google" id="ProtNLM"/>
    </source>
</evidence>
<reference evidence="4" key="1">
    <citation type="journal article" date="2019" name="Int. J. Syst. Evol. Microbiol.">
        <title>The Global Catalogue of Microorganisms (GCM) 10K type strain sequencing project: providing services to taxonomists for standard genome sequencing and annotation.</title>
        <authorList>
            <consortium name="The Broad Institute Genomics Platform"/>
            <consortium name="The Broad Institute Genome Sequencing Center for Infectious Disease"/>
            <person name="Wu L."/>
            <person name="Ma J."/>
        </authorList>
    </citation>
    <scope>NUCLEOTIDE SEQUENCE [LARGE SCALE GENOMIC DNA]</scope>
    <source>
        <strain evidence="4">JCM 17024</strain>
    </source>
</reference>
<dbReference type="InterPro" id="IPR012341">
    <property type="entry name" value="6hp_glycosidase-like_sf"/>
</dbReference>
<dbReference type="PANTHER" id="PTHR36845:SF1">
    <property type="entry name" value="HYDROLASE, PUTATIVE (AFU_ORTHOLOGUE AFUA_7G05090)-RELATED"/>
    <property type="match status" value="1"/>
</dbReference>
<dbReference type="InterPro" id="IPR008928">
    <property type="entry name" value="6-hairpin_glycosidase_sf"/>
</dbReference>
<protein>
    <recommendedName>
        <fullName evidence="5">Glycosyl hydrolase</fullName>
    </recommendedName>
</protein>
<accession>A0ABP7MT23</accession>
<name>A0ABP7MT23_9MICO</name>
<dbReference type="RefSeq" id="WP_344817963.1">
    <property type="nucleotide sequence ID" value="NZ_BAABCP010000001.1"/>
</dbReference>
<gene>
    <name evidence="3" type="ORF">GCM10022383_05470</name>
</gene>
<dbReference type="SUPFAM" id="SSF48208">
    <property type="entry name" value="Six-hairpin glycosidases"/>
    <property type="match status" value="1"/>
</dbReference>
<evidence type="ECO:0000313" key="4">
    <source>
        <dbReference type="Proteomes" id="UP001501591"/>
    </source>
</evidence>
<dbReference type="Gene3D" id="1.50.10.10">
    <property type="match status" value="1"/>
</dbReference>